<dbReference type="Gene3D" id="1.25.40.10">
    <property type="entry name" value="Tetratricopeptide repeat domain"/>
    <property type="match status" value="1"/>
</dbReference>
<dbReference type="InterPro" id="IPR051012">
    <property type="entry name" value="CellSynth/LPSAsmb/PSIAsmb"/>
</dbReference>
<evidence type="ECO:0000256" key="1">
    <source>
        <dbReference type="ARBA" id="ARBA00022737"/>
    </source>
</evidence>
<dbReference type="EMBL" id="LT607751">
    <property type="protein sequence ID" value="SCG60108.1"/>
    <property type="molecule type" value="Genomic_DNA"/>
</dbReference>
<dbReference type="PANTHER" id="PTHR45586">
    <property type="entry name" value="TPR REPEAT-CONTAINING PROTEIN PA4667"/>
    <property type="match status" value="1"/>
</dbReference>
<dbReference type="InterPro" id="IPR011990">
    <property type="entry name" value="TPR-like_helical_dom_sf"/>
</dbReference>
<dbReference type="AlphaFoldDB" id="A0A1C5IP55"/>
<dbReference type="Proteomes" id="UP000198210">
    <property type="component" value="Chromosome I"/>
</dbReference>
<organism evidence="4 5">
    <name type="scientific">Micromonospora siamensis</name>
    <dbReference type="NCBI Taxonomy" id="299152"/>
    <lineage>
        <taxon>Bacteria</taxon>
        <taxon>Bacillati</taxon>
        <taxon>Actinomycetota</taxon>
        <taxon>Actinomycetes</taxon>
        <taxon>Micromonosporales</taxon>
        <taxon>Micromonosporaceae</taxon>
        <taxon>Micromonospora</taxon>
    </lineage>
</organism>
<keyword evidence="3" id="KW-1133">Transmembrane helix</keyword>
<name>A0A1C5IP55_9ACTN</name>
<keyword evidence="3" id="KW-0812">Transmembrane</keyword>
<reference evidence="4 5" key="1">
    <citation type="submission" date="2016-06" db="EMBL/GenBank/DDBJ databases">
        <authorList>
            <person name="Kjaerup R.B."/>
            <person name="Dalgaard T.S."/>
            <person name="Juul-Madsen H.R."/>
        </authorList>
    </citation>
    <scope>NUCLEOTIDE SEQUENCE [LARGE SCALE GENOMIC DNA]</scope>
    <source>
        <strain evidence="4 5">DSM 45097</strain>
    </source>
</reference>
<gene>
    <name evidence="4" type="ORF">GA0074704_3652</name>
</gene>
<evidence type="ECO:0000256" key="3">
    <source>
        <dbReference type="SAM" id="Phobius"/>
    </source>
</evidence>
<evidence type="ECO:0000313" key="4">
    <source>
        <dbReference type="EMBL" id="SCG60108.1"/>
    </source>
</evidence>
<dbReference type="Pfam" id="PF13432">
    <property type="entry name" value="TPR_16"/>
    <property type="match status" value="2"/>
</dbReference>
<keyword evidence="1" id="KW-0677">Repeat</keyword>
<accession>A0A1C5IP55</accession>
<keyword evidence="5" id="KW-1185">Reference proteome</keyword>
<protein>
    <submittedName>
        <fullName evidence="4">Tetratricopeptide repeat-containing protein</fullName>
    </submittedName>
</protein>
<keyword evidence="2" id="KW-0802">TPR repeat</keyword>
<dbReference type="InterPro" id="IPR019734">
    <property type="entry name" value="TPR_rpt"/>
</dbReference>
<sequence length="336" mass="35378">MAPLTCSRRLVPLTRSKTAASDGGPSYCWRLHWPVPAPPVVGAAGPGCGPVRTVCQDCGHPRGSLPDPGWPYSVLMTGQSVSAAGVARASALVDVGRIDAARGEIAAALADDPDNVEALYVLARCHQAQDEFAAMRDAAVRAVAVAPGRHEGHLLLAYAYLGEEDPIRARASALEAVRLEPDDWRGHAALALASIGLGQSRRAFRAIERAVALSPESAGPHHIRALMFQSIGWNLFAHRSYRRALALDPEHTAALTGLAHVAATRGRLSTAAGHLSAVIAAEPTNQAARTELDRLVIGGLTGWALMSVWVGGFLGIFAGLPWVGLLALLPPALWML</sequence>
<dbReference type="SMART" id="SM00028">
    <property type="entry name" value="TPR"/>
    <property type="match status" value="4"/>
</dbReference>
<keyword evidence="3" id="KW-0472">Membrane</keyword>
<evidence type="ECO:0000313" key="5">
    <source>
        <dbReference type="Proteomes" id="UP000198210"/>
    </source>
</evidence>
<evidence type="ECO:0000256" key="2">
    <source>
        <dbReference type="ARBA" id="ARBA00022803"/>
    </source>
</evidence>
<proteinExistence type="predicted"/>
<dbReference type="SUPFAM" id="SSF48452">
    <property type="entry name" value="TPR-like"/>
    <property type="match status" value="1"/>
</dbReference>
<feature type="transmembrane region" description="Helical" evidence="3">
    <location>
        <begin position="303"/>
        <end position="329"/>
    </location>
</feature>
<dbReference type="PANTHER" id="PTHR45586:SF1">
    <property type="entry name" value="LIPOPOLYSACCHARIDE ASSEMBLY PROTEIN B"/>
    <property type="match status" value="1"/>
</dbReference>